<evidence type="ECO:0000313" key="1">
    <source>
        <dbReference type="EMBL" id="OIW22188.1"/>
    </source>
</evidence>
<evidence type="ECO:0000313" key="2">
    <source>
        <dbReference type="Proteomes" id="UP000182658"/>
    </source>
</evidence>
<dbReference type="Proteomes" id="UP000182658">
    <property type="component" value="Unassembled WGS sequence"/>
</dbReference>
<keyword evidence="2" id="KW-1185">Reference proteome</keyword>
<sequence>MWLGALSFAGDIADSFGLKVTLNQVRRLSRPLDILHPGVVAPSDNPSIYHIGRNTSLRRNPRVSAKKGTSSSHFVFPVYLTVDRLGLGVELAGYASFTVLISDTIREVDMPPTLGPSRAIWRDALTRRPAAKRVYNEARQSMTNSSRIRKWNNTSFLRS</sequence>
<gene>
    <name evidence="1" type="ORF">CONLIGDRAFT_650743</name>
</gene>
<dbReference type="InParanoid" id="A0A1J7IZ83"/>
<organism evidence="1 2">
    <name type="scientific">Coniochaeta ligniaria NRRL 30616</name>
    <dbReference type="NCBI Taxonomy" id="1408157"/>
    <lineage>
        <taxon>Eukaryota</taxon>
        <taxon>Fungi</taxon>
        <taxon>Dikarya</taxon>
        <taxon>Ascomycota</taxon>
        <taxon>Pezizomycotina</taxon>
        <taxon>Sordariomycetes</taxon>
        <taxon>Sordariomycetidae</taxon>
        <taxon>Coniochaetales</taxon>
        <taxon>Coniochaetaceae</taxon>
        <taxon>Coniochaeta</taxon>
    </lineage>
</organism>
<dbReference type="EMBL" id="KV875141">
    <property type="protein sequence ID" value="OIW22188.1"/>
    <property type="molecule type" value="Genomic_DNA"/>
</dbReference>
<dbReference type="AlphaFoldDB" id="A0A1J7IZ83"/>
<proteinExistence type="predicted"/>
<protein>
    <submittedName>
        <fullName evidence="1">Uncharacterized protein</fullName>
    </submittedName>
</protein>
<reference evidence="1 2" key="1">
    <citation type="submission" date="2016-10" db="EMBL/GenBank/DDBJ databases">
        <title>Draft genome sequence of Coniochaeta ligniaria NRRL30616, a lignocellulolytic fungus for bioabatement of inhibitors in plant biomass hydrolysates.</title>
        <authorList>
            <consortium name="DOE Joint Genome Institute"/>
            <person name="Jimenez D.J."/>
            <person name="Hector R.E."/>
            <person name="Riley R."/>
            <person name="Sun H."/>
            <person name="Grigoriev I.V."/>
            <person name="Van Elsas J.D."/>
            <person name="Nichols N.N."/>
        </authorList>
    </citation>
    <scope>NUCLEOTIDE SEQUENCE [LARGE SCALE GENOMIC DNA]</scope>
    <source>
        <strain evidence="1 2">NRRL 30616</strain>
    </source>
</reference>
<accession>A0A1J7IZ83</accession>
<name>A0A1J7IZ83_9PEZI</name>